<accession>A9BDL1</accession>
<keyword evidence="2" id="KW-1185">Reference proteome</keyword>
<sequence>MIKSAADSTKATSIKRIFCSLLRAINEELSAIKNLIQNSLWHYLNDLLGKGFYLS</sequence>
<evidence type="ECO:0000313" key="2">
    <source>
        <dbReference type="Proteomes" id="UP000000788"/>
    </source>
</evidence>
<protein>
    <submittedName>
        <fullName evidence="1">Uncharacterized protein</fullName>
    </submittedName>
</protein>
<dbReference type="AlphaFoldDB" id="A9BDL1"/>
<evidence type="ECO:0000313" key="1">
    <source>
        <dbReference type="EMBL" id="ABX08197.1"/>
    </source>
</evidence>
<proteinExistence type="predicted"/>
<dbReference type="Proteomes" id="UP000000788">
    <property type="component" value="Chromosome"/>
</dbReference>
<reference evidence="1 2" key="1">
    <citation type="journal article" date="2007" name="PLoS Genet.">
        <title>Patterns and implications of gene gain and loss in the evolution of Prochlorococcus.</title>
        <authorList>
            <person name="Kettler G.C."/>
            <person name="Martiny A.C."/>
            <person name="Huang K."/>
            <person name="Zucker J."/>
            <person name="Coleman M.L."/>
            <person name="Rodrigue S."/>
            <person name="Chen F."/>
            <person name="Lapidus A."/>
            <person name="Ferriera S."/>
            <person name="Johnson J."/>
            <person name="Steglich C."/>
            <person name="Church G.M."/>
            <person name="Richardson P."/>
            <person name="Chisholm S.W."/>
        </authorList>
    </citation>
    <scope>NUCLEOTIDE SEQUENCE [LARGE SCALE GENOMIC DNA]</scope>
    <source>
        <strain evidence="2">MIT 9211</strain>
    </source>
</reference>
<dbReference type="HOGENOM" id="CLU_3028757_0_0_3"/>
<dbReference type="KEGG" id="pmj:P9211_02661"/>
<name>A9BDL1_PROM4</name>
<gene>
    <name evidence="1" type="ordered locus">P9211_02661</name>
</gene>
<dbReference type="EMBL" id="CP000878">
    <property type="protein sequence ID" value="ABX08197.1"/>
    <property type="molecule type" value="Genomic_DNA"/>
</dbReference>
<organism evidence="1 2">
    <name type="scientific">Prochlorococcus marinus (strain MIT 9211)</name>
    <dbReference type="NCBI Taxonomy" id="93059"/>
    <lineage>
        <taxon>Bacteria</taxon>
        <taxon>Bacillati</taxon>
        <taxon>Cyanobacteriota</taxon>
        <taxon>Cyanophyceae</taxon>
        <taxon>Synechococcales</taxon>
        <taxon>Prochlorococcaceae</taxon>
        <taxon>Prochlorococcus</taxon>
    </lineage>
</organism>